<keyword evidence="3" id="KW-1185">Reference proteome</keyword>
<evidence type="ECO:0000256" key="1">
    <source>
        <dbReference type="SAM" id="MobiDB-lite"/>
    </source>
</evidence>
<dbReference type="Proteomes" id="UP000268329">
    <property type="component" value="Chromosome"/>
</dbReference>
<organism evidence="2 3">
    <name type="scientific">Streptomyces dangxiongensis</name>
    <dbReference type="NCBI Taxonomy" id="1442032"/>
    <lineage>
        <taxon>Bacteria</taxon>
        <taxon>Bacillati</taxon>
        <taxon>Actinomycetota</taxon>
        <taxon>Actinomycetes</taxon>
        <taxon>Kitasatosporales</taxon>
        <taxon>Streptomycetaceae</taxon>
        <taxon>Streptomyces</taxon>
    </lineage>
</organism>
<evidence type="ECO:0000313" key="2">
    <source>
        <dbReference type="EMBL" id="AYN43628.1"/>
    </source>
</evidence>
<evidence type="ECO:0000313" key="3">
    <source>
        <dbReference type="Proteomes" id="UP000268329"/>
    </source>
</evidence>
<proteinExistence type="predicted"/>
<sequence length="86" mass="8892">MPGARSTGSLRWGVGGERGRARWPPLATKLVQTNPGVKGSRLNPFPAGGSTCTGLIGLAPGDFHTGSTNAVLRPYARGYSAQVVTQ</sequence>
<dbReference type="KEGG" id="sdd:D9753_12980"/>
<protein>
    <submittedName>
        <fullName evidence="2">Uncharacterized protein</fullName>
    </submittedName>
</protein>
<dbReference type="EMBL" id="CP033073">
    <property type="protein sequence ID" value="AYN43628.1"/>
    <property type="molecule type" value="Genomic_DNA"/>
</dbReference>
<dbReference type="OrthoDB" id="4297182at2"/>
<reference evidence="2 3" key="1">
    <citation type="submission" date="2018-10" db="EMBL/GenBank/DDBJ databases">
        <title>The genome of Streptomyces dangxiongensis Z022.</title>
        <authorList>
            <person name="Zhang B."/>
        </authorList>
    </citation>
    <scope>NUCLEOTIDE SEQUENCE [LARGE SCALE GENOMIC DNA]</scope>
    <source>
        <strain evidence="2 3">Z022</strain>
    </source>
</reference>
<accession>A0A3G2JMF7</accession>
<dbReference type="AlphaFoldDB" id="A0A3G2JMF7"/>
<gene>
    <name evidence="2" type="ORF">D9753_12980</name>
</gene>
<name>A0A3G2JMF7_9ACTN</name>
<feature type="region of interest" description="Disordered" evidence="1">
    <location>
        <begin position="1"/>
        <end position="23"/>
    </location>
</feature>